<comment type="caution">
    <text evidence="1">The sequence shown here is derived from an EMBL/GenBank/DDBJ whole genome shotgun (WGS) entry which is preliminary data.</text>
</comment>
<dbReference type="Proteomes" id="UP000028411">
    <property type="component" value="Unassembled WGS sequence"/>
</dbReference>
<proteinExistence type="predicted"/>
<dbReference type="EMBL" id="JFHR01000001">
    <property type="protein sequence ID" value="KEQ55545.1"/>
    <property type="molecule type" value="Genomic_DNA"/>
</dbReference>
<dbReference type="RefSeq" id="WP_169804641.1">
    <property type="nucleotide sequence ID" value="NZ_JFHR01000001.1"/>
</dbReference>
<organism evidence="1 2">
    <name type="scientific">Sphingobium chlorophenolicum</name>
    <dbReference type="NCBI Taxonomy" id="46429"/>
    <lineage>
        <taxon>Bacteria</taxon>
        <taxon>Pseudomonadati</taxon>
        <taxon>Pseudomonadota</taxon>
        <taxon>Alphaproteobacteria</taxon>
        <taxon>Sphingomonadales</taxon>
        <taxon>Sphingomonadaceae</taxon>
        <taxon>Sphingobium</taxon>
    </lineage>
</organism>
<reference evidence="1 2" key="1">
    <citation type="submission" date="2014-02" db="EMBL/GenBank/DDBJ databases">
        <title>Whole genome sequence of Sphingobium chlorophenolicum NBRC 16172.</title>
        <authorList>
            <person name="Gan H.M."/>
            <person name="Gan H.Y."/>
            <person name="Chew T.H."/>
            <person name="Savka M.A."/>
        </authorList>
    </citation>
    <scope>NUCLEOTIDE SEQUENCE [LARGE SCALE GENOMIC DNA]</scope>
    <source>
        <strain evidence="1 2">NBRC 16172</strain>
    </source>
</reference>
<dbReference type="AlphaFoldDB" id="A0A081RK22"/>
<evidence type="ECO:0000313" key="2">
    <source>
        <dbReference type="Proteomes" id="UP000028411"/>
    </source>
</evidence>
<accession>A0A081RK22</accession>
<sequence length="49" mass="5675">MTDEEPRLENAIKHMEAALECLVDPKDQVVAIRLSHALDLARERFLERT</sequence>
<name>A0A081RK22_SPHCR</name>
<dbReference type="eggNOG" id="ENOG5032ID2">
    <property type="taxonomic scope" value="Bacteria"/>
</dbReference>
<gene>
    <name evidence="1" type="ORF">BV95_00184</name>
</gene>
<evidence type="ECO:0000313" key="1">
    <source>
        <dbReference type="EMBL" id="KEQ55545.1"/>
    </source>
</evidence>
<protein>
    <submittedName>
        <fullName evidence="1">Uncharacterized protein</fullName>
    </submittedName>
</protein>